<proteinExistence type="predicted"/>
<dbReference type="Proteomes" id="UP000371423">
    <property type="component" value="Unassembled WGS sequence"/>
</dbReference>
<dbReference type="EMBL" id="VDFO01000010">
    <property type="protein sequence ID" value="MQS97005.1"/>
    <property type="molecule type" value="Genomic_DNA"/>
</dbReference>
<dbReference type="InterPro" id="IPR010359">
    <property type="entry name" value="IrrE_HExxH"/>
</dbReference>
<dbReference type="Gene3D" id="1.10.10.2910">
    <property type="match status" value="1"/>
</dbReference>
<dbReference type="AlphaFoldDB" id="A0A5P0ZVS4"/>
<evidence type="ECO:0000313" key="3">
    <source>
        <dbReference type="Proteomes" id="UP000371423"/>
    </source>
</evidence>
<organism evidence="2 3">
    <name type="scientific">Companilactobacillus halodurans</name>
    <dbReference type="NCBI Taxonomy" id="2584183"/>
    <lineage>
        <taxon>Bacteria</taxon>
        <taxon>Bacillati</taxon>
        <taxon>Bacillota</taxon>
        <taxon>Bacilli</taxon>
        <taxon>Lactobacillales</taxon>
        <taxon>Lactobacillaceae</taxon>
        <taxon>Companilactobacillus</taxon>
    </lineage>
</organism>
<feature type="domain" description="IrrE N-terminal-like" evidence="1">
    <location>
        <begin position="87"/>
        <end position="185"/>
    </location>
</feature>
<gene>
    <name evidence="2" type="ORF">FHL05_03775</name>
</gene>
<dbReference type="OrthoDB" id="9816277at2"/>
<dbReference type="PANTHER" id="PTHR43236">
    <property type="entry name" value="ANTITOXIN HIGA1"/>
    <property type="match status" value="1"/>
</dbReference>
<dbReference type="Pfam" id="PF06114">
    <property type="entry name" value="Peptidase_M78"/>
    <property type="match status" value="1"/>
</dbReference>
<dbReference type="InterPro" id="IPR052345">
    <property type="entry name" value="Rad_response_metalloprotease"/>
</dbReference>
<comment type="caution">
    <text evidence="2">The sequence shown here is derived from an EMBL/GenBank/DDBJ whole genome shotgun (WGS) entry which is preliminary data.</text>
</comment>
<reference evidence="2 3" key="1">
    <citation type="journal article" date="2019" name="Syst. Appl. Microbiol.">
        <title>Polyphasic characterization of two novel Lactobacillus spp. isolated from blown salami packages: Description of Lactobacillus halodurans sp. nov. and Lactobacillus salsicarnum sp. nov.</title>
        <authorList>
            <person name="Schuster J.A."/>
            <person name="Klingl A."/>
            <person name="Vogel R.F."/>
            <person name="Ehrmann M.A."/>
        </authorList>
    </citation>
    <scope>NUCLEOTIDE SEQUENCE [LARGE SCALE GENOMIC DNA]</scope>
    <source>
        <strain evidence="2 3">TMW 1.1920</strain>
    </source>
</reference>
<accession>A0A5P0ZVS4</accession>
<evidence type="ECO:0000259" key="1">
    <source>
        <dbReference type="Pfam" id="PF06114"/>
    </source>
</evidence>
<name>A0A5P0ZVS4_9LACO</name>
<evidence type="ECO:0000313" key="2">
    <source>
        <dbReference type="EMBL" id="MQS97005.1"/>
    </source>
</evidence>
<dbReference type="PANTHER" id="PTHR43236:SF1">
    <property type="entry name" value="BLL7220 PROTEIN"/>
    <property type="match status" value="1"/>
</dbReference>
<protein>
    <submittedName>
        <fullName evidence="2">ImmA/IrrE family metallo-endopeptidase</fullName>
    </submittedName>
</protein>
<sequence>MIISMRMTVMTTYRDANYALAQKSAYDLLETLGISNLPISVKKVIRVFPNLHLQRYDQYAKSLQCSEQEVAKLLQSDDGALWYNADDNDYIIFYNAKIDSKERIRFTLAHELGHYILRHNEESNETIVSRYLLPEGKYRIYEREANYFAKRFLAPIPVIDGFLSYNNYRIDQFDIESIFNVSFSVSGHIIDDLNRRKQYGLHGVKTKLTNQFDLLNFGLAKTTTCKTCNYLLLKDTVICPICGTKQNPQYINYLFLSKSWRNNLMNYKKPCRLDKDGKAIICPVCGNEEITNGPICPICGTYLINKCSGCSVTSEFDDIDDIKYACLESPNGCNMLLPSNARYCTQCGCMSTFYLQDVLSDYTEEFNSESDSKLKAI</sequence>
<keyword evidence="3" id="KW-1185">Reference proteome</keyword>